<dbReference type="PANTHER" id="PTHR43266:SF7">
    <property type="entry name" value="TRANSPORTER, PUTATIVE-RELATED"/>
    <property type="match status" value="1"/>
</dbReference>
<feature type="transmembrane region" description="Helical" evidence="7">
    <location>
        <begin position="311"/>
        <end position="332"/>
    </location>
</feature>
<dbReference type="InterPro" id="IPR036259">
    <property type="entry name" value="MFS_trans_sf"/>
</dbReference>
<keyword evidence="2" id="KW-0813">Transport</keyword>
<feature type="transmembrane region" description="Helical" evidence="7">
    <location>
        <begin position="12"/>
        <end position="34"/>
    </location>
</feature>
<dbReference type="EMBL" id="ACGU01000010">
    <property type="protein sequence ID" value="EEJ72995.1"/>
    <property type="molecule type" value="Genomic_DNA"/>
</dbReference>
<dbReference type="GO" id="GO:0005886">
    <property type="term" value="C:plasma membrane"/>
    <property type="evidence" value="ECO:0007669"/>
    <property type="project" value="UniProtKB-SubCell"/>
</dbReference>
<feature type="transmembrane region" description="Helical" evidence="7">
    <location>
        <begin position="170"/>
        <end position="189"/>
    </location>
</feature>
<dbReference type="PATRIC" id="fig|525365.8.peg.417"/>
<name>C2EKB6_9LACO</name>
<evidence type="ECO:0000256" key="6">
    <source>
        <dbReference type="ARBA" id="ARBA00023136"/>
    </source>
</evidence>
<dbReference type="Pfam" id="PF07690">
    <property type="entry name" value="MFS_1"/>
    <property type="match status" value="1"/>
</dbReference>
<feature type="transmembrane region" description="Helical" evidence="7">
    <location>
        <begin position="257"/>
        <end position="280"/>
    </location>
</feature>
<comment type="subcellular location">
    <subcellularLocation>
        <location evidence="1">Cell membrane</location>
        <topology evidence="1">Multi-pass membrane protein</topology>
    </subcellularLocation>
</comment>
<dbReference type="CDD" id="cd06173">
    <property type="entry name" value="MFS_MefA_like"/>
    <property type="match status" value="1"/>
</dbReference>
<dbReference type="HOGENOM" id="CLU_053674_0_0_9"/>
<dbReference type="SUPFAM" id="SSF103473">
    <property type="entry name" value="MFS general substrate transporter"/>
    <property type="match status" value="1"/>
</dbReference>
<organism evidence="8 9">
    <name type="scientific">Lactobacillus ultunensis DSM 16047</name>
    <dbReference type="NCBI Taxonomy" id="525365"/>
    <lineage>
        <taxon>Bacteria</taxon>
        <taxon>Bacillati</taxon>
        <taxon>Bacillota</taxon>
        <taxon>Bacilli</taxon>
        <taxon>Lactobacillales</taxon>
        <taxon>Lactobacillaceae</taxon>
        <taxon>Lactobacillus</taxon>
    </lineage>
</organism>
<evidence type="ECO:0000256" key="1">
    <source>
        <dbReference type="ARBA" id="ARBA00004651"/>
    </source>
</evidence>
<proteinExistence type="predicted"/>
<feature type="transmembrane region" description="Helical" evidence="7">
    <location>
        <begin position="353"/>
        <end position="371"/>
    </location>
</feature>
<feature type="transmembrane region" description="Helical" evidence="7">
    <location>
        <begin position="46"/>
        <end position="68"/>
    </location>
</feature>
<feature type="transmembrane region" description="Helical" evidence="7">
    <location>
        <begin position="88"/>
        <end position="115"/>
    </location>
</feature>
<dbReference type="Gene3D" id="1.20.1250.20">
    <property type="entry name" value="MFS general substrate transporter like domains"/>
    <property type="match status" value="1"/>
</dbReference>
<gene>
    <name evidence="8" type="ORF">HMPREF0548_0112</name>
</gene>
<protein>
    <submittedName>
        <fullName evidence="8">Transporter, major facilitator family protein</fullName>
    </submittedName>
</protein>
<evidence type="ECO:0000313" key="9">
    <source>
        <dbReference type="Proteomes" id="UP000005583"/>
    </source>
</evidence>
<dbReference type="eggNOG" id="COG2211">
    <property type="taxonomic scope" value="Bacteria"/>
</dbReference>
<dbReference type="InterPro" id="IPR011701">
    <property type="entry name" value="MFS"/>
</dbReference>
<dbReference type="PANTHER" id="PTHR43266">
    <property type="entry name" value="MACROLIDE-EFFLUX PROTEIN"/>
    <property type="match status" value="1"/>
</dbReference>
<evidence type="ECO:0000313" key="8">
    <source>
        <dbReference type="EMBL" id="EEJ72995.1"/>
    </source>
</evidence>
<evidence type="ECO:0000256" key="7">
    <source>
        <dbReference type="SAM" id="Phobius"/>
    </source>
</evidence>
<keyword evidence="3" id="KW-1003">Cell membrane</keyword>
<keyword evidence="4 7" id="KW-0812">Transmembrane</keyword>
<evidence type="ECO:0000256" key="2">
    <source>
        <dbReference type="ARBA" id="ARBA00022448"/>
    </source>
</evidence>
<keyword evidence="5 7" id="KW-1133">Transmembrane helix</keyword>
<dbReference type="RefSeq" id="WP_007126303.1">
    <property type="nucleotide sequence ID" value="NZ_AZFO01000015.1"/>
</dbReference>
<evidence type="ECO:0000256" key="3">
    <source>
        <dbReference type="ARBA" id="ARBA00022475"/>
    </source>
</evidence>
<sequence>MLAKLKYASRSAYLYLFGTFISNLGDGIFTLIISKVLYDKTGSVSAFGLVLIVQNLASFLLNLVAGYVADIKRPQLISEIADSLRGIILILSVIFLGAGDIVTILMISMILLNLIMPFFRAANFKIVASIQRGKLRLLSLNGLRSSVNQSGQLLGVALATPLIALNLTRLALVIDAITFFTSVFCTFFLKFRRERQTETSNNLGLKQLYTDWFKLLKSLFISKKLFLLVFFASIDSVIVAFINLMEIKYATAILKNSVYLTVLDGTFALGAMLNFTVIYLIFEKFAFARISWSGLFFQAVGFIGLTLTRSVYVATAFMFIIGIFNGASQSLFQTQLHVSFANEMKGKISSLRDAMVALLNIIMIPIFSRLLNLNLKLGFVIFSISIVIICVTIFYAFNQKKLQK</sequence>
<reference evidence="8 9" key="1">
    <citation type="submission" date="2009-01" db="EMBL/GenBank/DDBJ databases">
        <authorList>
            <person name="Qin X."/>
            <person name="Bachman B."/>
            <person name="Battles P."/>
            <person name="Bell A."/>
            <person name="Bess C."/>
            <person name="Bickham C."/>
            <person name="Chaboub L."/>
            <person name="Chen D."/>
            <person name="Coyle M."/>
            <person name="Deiros D.R."/>
            <person name="Dinh H."/>
            <person name="Forbes L."/>
            <person name="Fowler G."/>
            <person name="Francisco L."/>
            <person name="Fu Q."/>
            <person name="Gubbala S."/>
            <person name="Hale W."/>
            <person name="Han Y."/>
            <person name="Hemphill L."/>
            <person name="Highlander S.K."/>
            <person name="Hirani K."/>
            <person name="Hogues M."/>
            <person name="Jackson L."/>
            <person name="Jakkamsetti A."/>
            <person name="Javaid M."/>
            <person name="Jiang H."/>
            <person name="Korchina V."/>
            <person name="Kovar C."/>
            <person name="Lara F."/>
            <person name="Lee S."/>
            <person name="Mata R."/>
            <person name="Mathew T."/>
            <person name="Moen C."/>
            <person name="Morales K."/>
            <person name="Munidasa M."/>
            <person name="Nazareth L."/>
            <person name="Ngo R."/>
            <person name="Nguyen L."/>
            <person name="Okwuonu G."/>
            <person name="Ongeri F."/>
            <person name="Patil S."/>
            <person name="Petrosino J."/>
            <person name="Pham C."/>
            <person name="Pham P."/>
            <person name="Pu L.-L."/>
            <person name="Puazo M."/>
            <person name="Raj R."/>
            <person name="Reid J."/>
            <person name="Rouhana J."/>
            <person name="Saada N."/>
            <person name="Shang Y."/>
            <person name="Simmons D."/>
            <person name="Thornton R."/>
            <person name="Warren J."/>
            <person name="Weissenberger G."/>
            <person name="Zhang J."/>
            <person name="Zhang L."/>
            <person name="Zhou C."/>
            <person name="Zhu D."/>
            <person name="Muzny D."/>
            <person name="Worley K."/>
            <person name="Gibbs R."/>
        </authorList>
    </citation>
    <scope>NUCLEOTIDE SEQUENCE [LARGE SCALE GENOMIC DNA]</scope>
    <source>
        <strain evidence="8 9">DSM 16047</strain>
    </source>
</reference>
<keyword evidence="9" id="KW-1185">Reference proteome</keyword>
<feature type="transmembrane region" description="Helical" evidence="7">
    <location>
        <begin position="225"/>
        <end position="245"/>
    </location>
</feature>
<dbReference type="GO" id="GO:0022857">
    <property type="term" value="F:transmembrane transporter activity"/>
    <property type="evidence" value="ECO:0007669"/>
    <property type="project" value="InterPro"/>
</dbReference>
<feature type="transmembrane region" description="Helical" evidence="7">
    <location>
        <begin position="377"/>
        <end position="397"/>
    </location>
</feature>
<evidence type="ECO:0000256" key="5">
    <source>
        <dbReference type="ARBA" id="ARBA00022989"/>
    </source>
</evidence>
<dbReference type="AlphaFoldDB" id="C2EKB6"/>
<accession>C2EKB6</accession>
<comment type="caution">
    <text evidence="8">The sequence shown here is derived from an EMBL/GenBank/DDBJ whole genome shotgun (WGS) entry which is preliminary data.</text>
</comment>
<keyword evidence="6 7" id="KW-0472">Membrane</keyword>
<dbReference type="OrthoDB" id="9775268at2"/>
<evidence type="ECO:0000256" key="4">
    <source>
        <dbReference type="ARBA" id="ARBA00022692"/>
    </source>
</evidence>
<dbReference type="Proteomes" id="UP000005583">
    <property type="component" value="Unassembled WGS sequence"/>
</dbReference>